<dbReference type="SUPFAM" id="SSF53850">
    <property type="entry name" value="Periplasmic binding protein-like II"/>
    <property type="match status" value="1"/>
</dbReference>
<dbReference type="CDD" id="cd13565">
    <property type="entry name" value="PBP2_PstS"/>
    <property type="match status" value="1"/>
</dbReference>
<keyword evidence="5 7" id="KW-0813">Transport</keyword>
<dbReference type="NCBIfam" id="NF008171">
    <property type="entry name" value="PRK10918.1"/>
    <property type="match status" value="1"/>
</dbReference>
<reference evidence="9" key="1">
    <citation type="submission" date="2021-03" db="EMBL/GenBank/DDBJ databases">
        <title>Comamonas denitrificans.</title>
        <authorList>
            <person name="Finster K."/>
        </authorList>
    </citation>
    <scope>NUCLEOTIDE SEQUENCE</scope>
    <source>
        <strain evidence="9">MM2021_4</strain>
    </source>
</reference>
<protein>
    <recommendedName>
        <fullName evidence="4 7">Phosphate-binding protein PstS</fullName>
    </recommendedName>
</protein>
<evidence type="ECO:0000256" key="6">
    <source>
        <dbReference type="ARBA" id="ARBA00022592"/>
    </source>
</evidence>
<dbReference type="GO" id="GO:0043190">
    <property type="term" value="C:ATP-binding cassette (ABC) transporter complex"/>
    <property type="evidence" value="ECO:0007669"/>
    <property type="project" value="InterPro"/>
</dbReference>
<dbReference type="Proteomes" id="UP000664731">
    <property type="component" value="Unassembled WGS sequence"/>
</dbReference>
<evidence type="ECO:0000256" key="1">
    <source>
        <dbReference type="ARBA" id="ARBA00002841"/>
    </source>
</evidence>
<proteinExistence type="inferred from homology"/>
<dbReference type="Gene3D" id="3.40.190.10">
    <property type="entry name" value="Periplasmic binding protein-like II"/>
    <property type="match status" value="2"/>
</dbReference>
<dbReference type="Pfam" id="PF12849">
    <property type="entry name" value="PBP_like_2"/>
    <property type="match status" value="1"/>
</dbReference>
<dbReference type="GO" id="GO:0042301">
    <property type="term" value="F:phosphate ion binding"/>
    <property type="evidence" value="ECO:0007669"/>
    <property type="project" value="InterPro"/>
</dbReference>
<accession>A0A939GYK4</accession>
<keyword evidence="6 7" id="KW-0592">Phosphate transport</keyword>
<comment type="similarity">
    <text evidence="2 7">Belongs to the PstS family.</text>
</comment>
<evidence type="ECO:0000256" key="5">
    <source>
        <dbReference type="ARBA" id="ARBA00022448"/>
    </source>
</evidence>
<dbReference type="InterPro" id="IPR050962">
    <property type="entry name" value="Phosphate-bind_PstS"/>
</dbReference>
<evidence type="ECO:0000256" key="3">
    <source>
        <dbReference type="ARBA" id="ARBA00011529"/>
    </source>
</evidence>
<sequence>MTTTATTKACTIAGRILSILTVTAAAWGAPAWAQQEATGAGASFPAPLYSKWAADYHKATGVKINYQSVGSSAGIKQIEAKTVDFGASDEPLKDADLQAKGLVQFPTVIGGIVPVVNIKGIKPGELKLTGQVLGDIYLGKITQWDDPAIVALNPGVALPSAKISPVRRADGSGTTFGFTNYLSKVNAEWKEKVGEGKAVNWPTGAGGKGNEGVAAFVGRLANSIGYVEYAYVKQNKLTYAQLQNQDGKYVSPSEDSFKAAAAGANWSQSFYQILTNQPGQAAWPITSATFILMHKAQDKPAQAQASLKFFEWAYKSGDQTASGLDYVPMPDNVKDVIFKSWGSIQDTAGKSINLQ</sequence>
<name>A0A939GYK4_9BURK</name>
<gene>
    <name evidence="9" type="primary">pstS</name>
    <name evidence="9" type="ORF">J1777_02340</name>
</gene>
<comment type="subunit">
    <text evidence="3 7">The complex is composed of two ATP-binding proteins (PstB), two transmembrane proteins (PstC and PstA) and a solute-binding protein (PstS).</text>
</comment>
<comment type="function">
    <text evidence="1 7">Part of the ABC transporter complex PstSACB involved in phosphate import.</text>
</comment>
<comment type="caution">
    <text evidence="9">The sequence shown here is derived from an EMBL/GenBank/DDBJ whole genome shotgun (WGS) entry which is preliminary data.</text>
</comment>
<evidence type="ECO:0000313" key="10">
    <source>
        <dbReference type="Proteomes" id="UP000664731"/>
    </source>
</evidence>
<evidence type="ECO:0000256" key="7">
    <source>
        <dbReference type="PIRNR" id="PIRNR002756"/>
    </source>
</evidence>
<dbReference type="InterPro" id="IPR005673">
    <property type="entry name" value="ABC_phos-bd_PstS"/>
</dbReference>
<evidence type="ECO:0000256" key="4">
    <source>
        <dbReference type="ARBA" id="ARBA00021889"/>
    </source>
</evidence>
<dbReference type="InterPro" id="IPR024370">
    <property type="entry name" value="PBP_domain"/>
</dbReference>
<organism evidence="9 10">
    <name type="scientific">Comamonas denitrificans</name>
    <dbReference type="NCBI Taxonomy" id="117506"/>
    <lineage>
        <taxon>Bacteria</taxon>
        <taxon>Pseudomonadati</taxon>
        <taxon>Pseudomonadota</taxon>
        <taxon>Betaproteobacteria</taxon>
        <taxon>Burkholderiales</taxon>
        <taxon>Comamonadaceae</taxon>
        <taxon>Comamonas</taxon>
    </lineage>
</organism>
<dbReference type="GO" id="GO:0035435">
    <property type="term" value="P:phosphate ion transmembrane transport"/>
    <property type="evidence" value="ECO:0007669"/>
    <property type="project" value="InterPro"/>
</dbReference>
<feature type="domain" description="PBP" evidence="8">
    <location>
        <begin position="32"/>
        <end position="313"/>
    </location>
</feature>
<dbReference type="PANTHER" id="PTHR42996">
    <property type="entry name" value="PHOSPHATE-BINDING PROTEIN PSTS"/>
    <property type="match status" value="1"/>
</dbReference>
<dbReference type="EMBL" id="JAFNME010000003">
    <property type="protein sequence ID" value="MBO1248678.1"/>
    <property type="molecule type" value="Genomic_DNA"/>
</dbReference>
<evidence type="ECO:0000313" key="9">
    <source>
        <dbReference type="EMBL" id="MBO1248678.1"/>
    </source>
</evidence>
<dbReference type="AlphaFoldDB" id="A0A939GYK4"/>
<evidence type="ECO:0000256" key="2">
    <source>
        <dbReference type="ARBA" id="ARBA00008725"/>
    </source>
</evidence>
<keyword evidence="10" id="KW-1185">Reference proteome</keyword>
<dbReference type="NCBIfam" id="TIGR00975">
    <property type="entry name" value="3a0107s03"/>
    <property type="match status" value="1"/>
</dbReference>
<dbReference type="RefSeq" id="WP_207574230.1">
    <property type="nucleotide sequence ID" value="NZ_JAFNME010000003.1"/>
</dbReference>
<dbReference type="PANTHER" id="PTHR42996:SF1">
    <property type="entry name" value="PHOSPHATE-BINDING PROTEIN PSTS"/>
    <property type="match status" value="1"/>
</dbReference>
<evidence type="ECO:0000259" key="8">
    <source>
        <dbReference type="Pfam" id="PF12849"/>
    </source>
</evidence>
<dbReference type="PIRSF" id="PIRSF002756">
    <property type="entry name" value="PstS"/>
    <property type="match status" value="1"/>
</dbReference>